<dbReference type="AlphaFoldDB" id="A0A6C0BQ11"/>
<dbReference type="EMBL" id="MN739208">
    <property type="protein sequence ID" value="QHS93699.1"/>
    <property type="molecule type" value="Genomic_DNA"/>
</dbReference>
<feature type="transmembrane region" description="Helical" evidence="1">
    <location>
        <begin position="238"/>
        <end position="258"/>
    </location>
</feature>
<accession>A0A6C0BQ11</accession>
<sequence length="262" mass="29654">MQNTSVDFSYLPGAWERVMDLDTGAGIMGSLAWAAVKWAVQLIFPDAIKYFVPYQLNVYVSEDLQRYWARLQAGDQDTTWVGPYVLNRPINQFPVNEDGEIWIYPNDRTGPTEEPDGWDFDLMSLRDLDSLPIVIKPEKQEMGVFFFLDAFKEEWEGAYFAGTKTCTLKPDTQCYPRDLDETPCICPPPPAPDDHGTFEISTQTFDLIFWISVAGIVILTIAGGIDPIVKGHRFMARLVMVIFAVILLGLLIFLYILVHGSI</sequence>
<evidence type="ECO:0000313" key="2">
    <source>
        <dbReference type="EMBL" id="QHS93699.1"/>
    </source>
</evidence>
<keyword evidence="1" id="KW-0812">Transmembrane</keyword>
<keyword evidence="1" id="KW-0472">Membrane</keyword>
<reference evidence="2" key="1">
    <citation type="journal article" date="2020" name="Nature">
        <title>Giant virus diversity and host interactions through global metagenomics.</title>
        <authorList>
            <person name="Schulz F."/>
            <person name="Roux S."/>
            <person name="Paez-Espino D."/>
            <person name="Jungbluth S."/>
            <person name="Walsh D.A."/>
            <person name="Denef V.J."/>
            <person name="McMahon K.D."/>
            <person name="Konstantinidis K.T."/>
            <person name="Eloe-Fadrosh E.A."/>
            <person name="Kyrpides N.C."/>
            <person name="Woyke T."/>
        </authorList>
    </citation>
    <scope>NUCLEOTIDE SEQUENCE</scope>
    <source>
        <strain evidence="2">GVMAG-M-3300018080-19</strain>
    </source>
</reference>
<feature type="transmembrane region" description="Helical" evidence="1">
    <location>
        <begin position="207"/>
        <end position="226"/>
    </location>
</feature>
<name>A0A6C0BQ11_9ZZZZ</name>
<organism evidence="2">
    <name type="scientific">viral metagenome</name>
    <dbReference type="NCBI Taxonomy" id="1070528"/>
    <lineage>
        <taxon>unclassified sequences</taxon>
        <taxon>metagenomes</taxon>
        <taxon>organismal metagenomes</taxon>
    </lineage>
</organism>
<protein>
    <submittedName>
        <fullName evidence="2">Uncharacterized protein</fullName>
    </submittedName>
</protein>
<keyword evidence="1" id="KW-1133">Transmembrane helix</keyword>
<evidence type="ECO:0000256" key="1">
    <source>
        <dbReference type="SAM" id="Phobius"/>
    </source>
</evidence>
<proteinExistence type="predicted"/>